<dbReference type="GeneID" id="10511379"/>
<dbReference type="eggNOG" id="ENOG502RSTK">
    <property type="taxonomic scope" value="Eukaryota"/>
</dbReference>
<evidence type="ECO:0000313" key="3">
    <source>
        <dbReference type="EMBL" id="EGC30017.1"/>
    </source>
</evidence>
<dbReference type="AlphaFoldDB" id="F1A1B7"/>
<feature type="compositionally biased region" description="Low complexity" evidence="1">
    <location>
        <begin position="391"/>
        <end position="414"/>
    </location>
</feature>
<dbReference type="OrthoDB" id="21001at2759"/>
<protein>
    <submittedName>
        <fullName evidence="3">Uncharacterized protein</fullName>
    </submittedName>
</protein>
<keyword evidence="2" id="KW-1133">Transmembrane helix</keyword>
<feature type="compositionally biased region" description="Low complexity" evidence="1">
    <location>
        <begin position="240"/>
        <end position="269"/>
    </location>
</feature>
<feature type="compositionally biased region" description="Polar residues" evidence="1">
    <location>
        <begin position="223"/>
        <end position="239"/>
    </location>
</feature>
<dbReference type="Proteomes" id="UP000001064">
    <property type="component" value="Unassembled WGS sequence"/>
</dbReference>
<dbReference type="EMBL" id="GL871367">
    <property type="protein sequence ID" value="EGC30017.1"/>
    <property type="molecule type" value="Genomic_DNA"/>
</dbReference>
<feature type="region of interest" description="Disordered" evidence="1">
    <location>
        <begin position="223"/>
        <end position="269"/>
    </location>
</feature>
<name>F1A1B7_DICPU</name>
<evidence type="ECO:0000256" key="2">
    <source>
        <dbReference type="SAM" id="Phobius"/>
    </source>
</evidence>
<organism evidence="3 4">
    <name type="scientific">Dictyostelium purpureum</name>
    <name type="common">Slime mold</name>
    <dbReference type="NCBI Taxonomy" id="5786"/>
    <lineage>
        <taxon>Eukaryota</taxon>
        <taxon>Amoebozoa</taxon>
        <taxon>Evosea</taxon>
        <taxon>Eumycetozoa</taxon>
        <taxon>Dictyostelia</taxon>
        <taxon>Dictyosteliales</taxon>
        <taxon>Dictyosteliaceae</taxon>
        <taxon>Dictyostelium</taxon>
    </lineage>
</organism>
<evidence type="ECO:0000256" key="1">
    <source>
        <dbReference type="SAM" id="MobiDB-lite"/>
    </source>
</evidence>
<feature type="region of interest" description="Disordered" evidence="1">
    <location>
        <begin position="110"/>
        <end position="141"/>
    </location>
</feature>
<accession>F1A1B7</accession>
<keyword evidence="4" id="KW-1185">Reference proteome</keyword>
<sequence>MSFLENLNLETILNRIEDLLNNDSDFKANYSKVRKRKSEKEERLFITRLNQILSQLAEYKDGRSMVHIFHLRFIHTNVHSKKTRVPKLIAIITEYLRLINKSYISEGHYTHTPSGTSSHSSPNPSSSSYSHSNTASYSSPNFSLTSSNPNVYINSIVVDNDSSENLEHQIDNNNNNNNVHNSNSNNSGNLSLSTNSSPLSKLEGMTSSPINNSQEDLEITTINFSSPPQHNNGGTPNFNSSASNTPNYLSSSSSPVLTSQNSSSNMTSMVNGNAPGAGIFKVDFSQEIKIAKELLDYLTTHHIDPDNSLVGCDVNPIYLDSVFRLRSQNSFSERSLIKMIKSWGAMKDDHIVKEVRKMANNLNNLDFRKGELVIIKYIEQEKELHQPHSPNSENNGINNNNNNNNNNNSNNISDLNLESEDQFFDFDDSLDNIPTTSFNNQQQSHQNQFNINNSNTGSGNEKQDDNRLGSYIFARFEEELNRTCKVYIIPTEDGKQLLSVNINNIYKITPEIIEAAKNEKYIDLVNDPSKPFFHLLAFKERELINDHLEKKNVDVSVMDKCRNNNASILDLPTIKSTMEAVKDLNKNIQNTNLLNEVKKLARLESKSFLENGNINFFYFFIVYYIYNFINI</sequence>
<feature type="region of interest" description="Disordered" evidence="1">
    <location>
        <begin position="166"/>
        <end position="211"/>
    </location>
</feature>
<feature type="region of interest" description="Disordered" evidence="1">
    <location>
        <begin position="434"/>
        <end position="465"/>
    </location>
</feature>
<gene>
    <name evidence="3" type="ORF">DICPUDRAFT_158323</name>
</gene>
<evidence type="ECO:0000313" key="4">
    <source>
        <dbReference type="Proteomes" id="UP000001064"/>
    </source>
</evidence>
<reference evidence="4" key="1">
    <citation type="journal article" date="2011" name="Genome Biol.">
        <title>Comparative genomics of the social amoebae Dictyostelium discoideum and Dictyostelium purpureum.</title>
        <authorList>
            <consortium name="US DOE Joint Genome Institute (JGI-PGF)"/>
            <person name="Sucgang R."/>
            <person name="Kuo A."/>
            <person name="Tian X."/>
            <person name="Salerno W."/>
            <person name="Parikh A."/>
            <person name="Feasley C.L."/>
            <person name="Dalin E."/>
            <person name="Tu H."/>
            <person name="Huang E."/>
            <person name="Barry K."/>
            <person name="Lindquist E."/>
            <person name="Shapiro H."/>
            <person name="Bruce D."/>
            <person name="Schmutz J."/>
            <person name="Salamov A."/>
            <person name="Fey P."/>
            <person name="Gaudet P."/>
            <person name="Anjard C."/>
            <person name="Babu M.M."/>
            <person name="Basu S."/>
            <person name="Bushmanova Y."/>
            <person name="van der Wel H."/>
            <person name="Katoh-Kurasawa M."/>
            <person name="Dinh C."/>
            <person name="Coutinho P.M."/>
            <person name="Saito T."/>
            <person name="Elias M."/>
            <person name="Schaap P."/>
            <person name="Kay R.R."/>
            <person name="Henrissat B."/>
            <person name="Eichinger L."/>
            <person name="Rivero F."/>
            <person name="Putnam N.H."/>
            <person name="West C.M."/>
            <person name="Loomis W.F."/>
            <person name="Chisholm R.L."/>
            <person name="Shaulsky G."/>
            <person name="Strassmann J.E."/>
            <person name="Queller D.C."/>
            <person name="Kuspa A."/>
            <person name="Grigoriev I.V."/>
        </authorList>
    </citation>
    <scope>NUCLEOTIDE SEQUENCE [LARGE SCALE GENOMIC DNA]</scope>
    <source>
        <strain evidence="4">QSDP1</strain>
    </source>
</reference>
<feature type="transmembrane region" description="Helical" evidence="2">
    <location>
        <begin position="612"/>
        <end position="629"/>
    </location>
</feature>
<dbReference type="KEGG" id="dpp:DICPUDRAFT_158323"/>
<keyword evidence="2" id="KW-0472">Membrane</keyword>
<dbReference type="VEuPathDB" id="AmoebaDB:DICPUDRAFT_158323"/>
<feature type="compositionally biased region" description="Low complexity" evidence="1">
    <location>
        <begin position="437"/>
        <end position="455"/>
    </location>
</feature>
<dbReference type="RefSeq" id="XP_003293463.1">
    <property type="nucleotide sequence ID" value="XM_003293415.1"/>
</dbReference>
<feature type="compositionally biased region" description="Low complexity" evidence="1">
    <location>
        <begin position="172"/>
        <end position="200"/>
    </location>
</feature>
<proteinExistence type="predicted"/>
<dbReference type="FunCoup" id="F1A1B7">
    <property type="interactions" value="373"/>
</dbReference>
<feature type="region of interest" description="Disordered" evidence="1">
    <location>
        <begin position="384"/>
        <end position="414"/>
    </location>
</feature>
<dbReference type="InParanoid" id="F1A1B7"/>
<keyword evidence="2" id="KW-0812">Transmembrane</keyword>